<name>A0ABQ9X9C0_9EUKA</name>
<gene>
    <name evidence="1" type="ORF">BLNAU_15983</name>
</gene>
<sequence>MFDNPVSVTVAATSIVAAAVLLTKKSDSQGENESTRVVKVKRFQSSLVPDQTIDLESLFSTLYQSFQPLLSYIGFNLHRISI</sequence>
<comment type="caution">
    <text evidence="1">The sequence shown here is derived from an EMBL/GenBank/DDBJ whole genome shotgun (WGS) entry which is preliminary data.</text>
</comment>
<evidence type="ECO:0000313" key="2">
    <source>
        <dbReference type="Proteomes" id="UP001281761"/>
    </source>
</evidence>
<accession>A0ABQ9X9C0</accession>
<proteinExistence type="predicted"/>
<protein>
    <submittedName>
        <fullName evidence="1">Uncharacterized protein</fullName>
    </submittedName>
</protein>
<dbReference type="Proteomes" id="UP001281761">
    <property type="component" value="Unassembled WGS sequence"/>
</dbReference>
<evidence type="ECO:0000313" key="1">
    <source>
        <dbReference type="EMBL" id="KAK2949063.1"/>
    </source>
</evidence>
<reference evidence="1 2" key="1">
    <citation type="journal article" date="2022" name="bioRxiv">
        <title>Genomics of Preaxostyla Flagellates Illuminates Evolutionary Transitions and the Path Towards Mitochondrial Loss.</title>
        <authorList>
            <person name="Novak L.V.F."/>
            <person name="Treitli S.C."/>
            <person name="Pyrih J."/>
            <person name="Halakuc P."/>
            <person name="Pipaliya S.V."/>
            <person name="Vacek V."/>
            <person name="Brzon O."/>
            <person name="Soukal P."/>
            <person name="Eme L."/>
            <person name="Dacks J.B."/>
            <person name="Karnkowska A."/>
            <person name="Elias M."/>
            <person name="Hampl V."/>
        </authorList>
    </citation>
    <scope>NUCLEOTIDE SEQUENCE [LARGE SCALE GENOMIC DNA]</scope>
    <source>
        <strain evidence="1">NAU3</strain>
        <tissue evidence="1">Gut</tissue>
    </source>
</reference>
<dbReference type="EMBL" id="JARBJD010000163">
    <property type="protein sequence ID" value="KAK2949063.1"/>
    <property type="molecule type" value="Genomic_DNA"/>
</dbReference>
<keyword evidence="2" id="KW-1185">Reference proteome</keyword>
<organism evidence="1 2">
    <name type="scientific">Blattamonas nauphoetae</name>
    <dbReference type="NCBI Taxonomy" id="2049346"/>
    <lineage>
        <taxon>Eukaryota</taxon>
        <taxon>Metamonada</taxon>
        <taxon>Preaxostyla</taxon>
        <taxon>Oxymonadida</taxon>
        <taxon>Blattamonas</taxon>
    </lineage>
</organism>